<dbReference type="AlphaFoldDB" id="A0A067K2T0"/>
<feature type="compositionally biased region" description="Low complexity" evidence="1">
    <location>
        <begin position="126"/>
        <end position="137"/>
    </location>
</feature>
<dbReference type="EMBL" id="KK914751">
    <property type="protein sequence ID" value="KDP29338.1"/>
    <property type="molecule type" value="Genomic_DNA"/>
</dbReference>
<protein>
    <submittedName>
        <fullName evidence="3">Uncharacterized protein</fullName>
    </submittedName>
</protein>
<reference evidence="3 4" key="1">
    <citation type="journal article" date="2014" name="PLoS ONE">
        <title>Global Analysis of Gene Expression Profiles in Physic Nut (Jatropha curcas L.) Seedlings Exposed to Salt Stress.</title>
        <authorList>
            <person name="Zhang L."/>
            <person name="Zhang C."/>
            <person name="Wu P."/>
            <person name="Chen Y."/>
            <person name="Li M."/>
            <person name="Jiang H."/>
            <person name="Wu G."/>
        </authorList>
    </citation>
    <scope>NUCLEOTIDE SEQUENCE [LARGE SCALE GENOMIC DNA]</scope>
    <source>
        <strain evidence="4">cv. GZQX0401</strain>
        <tissue evidence="3">Young leaves</tissue>
    </source>
</reference>
<evidence type="ECO:0000256" key="1">
    <source>
        <dbReference type="SAM" id="MobiDB-lite"/>
    </source>
</evidence>
<evidence type="ECO:0000313" key="4">
    <source>
        <dbReference type="Proteomes" id="UP000027138"/>
    </source>
</evidence>
<proteinExistence type="predicted"/>
<accession>A0A067K2T0</accession>
<dbReference type="KEGG" id="jcu:105641956"/>
<organism evidence="3 4">
    <name type="scientific">Jatropha curcas</name>
    <name type="common">Barbados nut</name>
    <dbReference type="NCBI Taxonomy" id="180498"/>
    <lineage>
        <taxon>Eukaryota</taxon>
        <taxon>Viridiplantae</taxon>
        <taxon>Streptophyta</taxon>
        <taxon>Embryophyta</taxon>
        <taxon>Tracheophyta</taxon>
        <taxon>Spermatophyta</taxon>
        <taxon>Magnoliopsida</taxon>
        <taxon>eudicotyledons</taxon>
        <taxon>Gunneridae</taxon>
        <taxon>Pentapetalae</taxon>
        <taxon>rosids</taxon>
        <taxon>fabids</taxon>
        <taxon>Malpighiales</taxon>
        <taxon>Euphorbiaceae</taxon>
        <taxon>Crotonoideae</taxon>
        <taxon>Jatropheae</taxon>
        <taxon>Jatropha</taxon>
    </lineage>
</organism>
<keyword evidence="4" id="KW-1185">Reference proteome</keyword>
<feature type="region of interest" description="Disordered" evidence="1">
    <location>
        <begin position="44"/>
        <end position="156"/>
    </location>
</feature>
<keyword evidence="2" id="KW-0732">Signal</keyword>
<sequence>MRINRTFSFLIIICCFLSVFLHTIPQGLAARELLQDINPPNSNNSVAGEGYGGNNSIAGEGYGGNNSMAGEGYGGNNNTKREQSRIGVHDSEDDHAGSAHGYGPPSEGTVQMPPPTAVTKVETAHQSVQSQPSQYYSPPEPQYQGGNYYFSPPGQE</sequence>
<feature type="compositionally biased region" description="Basic and acidic residues" evidence="1">
    <location>
        <begin position="79"/>
        <end position="97"/>
    </location>
</feature>
<dbReference type="Proteomes" id="UP000027138">
    <property type="component" value="Unassembled WGS sequence"/>
</dbReference>
<name>A0A067K2T0_JATCU</name>
<gene>
    <name evidence="3" type="ORF">JCGZ_18259</name>
</gene>
<evidence type="ECO:0000256" key="2">
    <source>
        <dbReference type="SAM" id="SignalP"/>
    </source>
</evidence>
<feature type="signal peptide" evidence="2">
    <location>
        <begin position="1"/>
        <end position="29"/>
    </location>
</feature>
<evidence type="ECO:0000313" key="3">
    <source>
        <dbReference type="EMBL" id="KDP29338.1"/>
    </source>
</evidence>
<feature type="chain" id="PRO_5001642460" evidence="2">
    <location>
        <begin position="30"/>
        <end position="156"/>
    </location>
</feature>